<dbReference type="InterPro" id="IPR032575">
    <property type="entry name" value="DUF4923"/>
</dbReference>
<dbReference type="Pfam" id="PF16270">
    <property type="entry name" value="DUF4923"/>
    <property type="match status" value="1"/>
</dbReference>
<comment type="caution">
    <text evidence="2">The sequence shown here is derived from an EMBL/GenBank/DDBJ whole genome shotgun (WGS) entry which is preliminary data.</text>
</comment>
<evidence type="ECO:0000259" key="1">
    <source>
        <dbReference type="Pfam" id="PF16270"/>
    </source>
</evidence>
<proteinExistence type="predicted"/>
<evidence type="ECO:0000313" key="2">
    <source>
        <dbReference type="EMBL" id="EJX01887.1"/>
    </source>
</evidence>
<sequence length="194" mass="21639">MLSTEFCYAQSWKDLFNKENIGKVVNKENIEKVVSDISGKNTAGMTGTWRFTGSAIELKADNILNQAGGDVAATLAEKKLNEQLAKHGITEGKLSFTFQADSTFQAKLNNRNMDGTYSYDETSRLINLKFNKLLNLQTKITCTSTHMDMLFNSDKLLKLITFLSSKSKSTTLKSISSLTENYNGMMLGFSLKKE</sequence>
<dbReference type="AlphaFoldDB" id="J9G3T7"/>
<reference evidence="2" key="1">
    <citation type="journal article" date="2012" name="PLoS ONE">
        <title>Gene sets for utilization of primary and secondary nutrition supplies in the distal gut of endangered iberian lynx.</title>
        <authorList>
            <person name="Alcaide M."/>
            <person name="Messina E."/>
            <person name="Richter M."/>
            <person name="Bargiela R."/>
            <person name="Peplies J."/>
            <person name="Huws S.A."/>
            <person name="Newbold C.J."/>
            <person name="Golyshin P.N."/>
            <person name="Simon M.A."/>
            <person name="Lopez G."/>
            <person name="Yakimov M.M."/>
            <person name="Ferrer M."/>
        </authorList>
    </citation>
    <scope>NUCLEOTIDE SEQUENCE</scope>
</reference>
<accession>J9G3T7</accession>
<gene>
    <name evidence="2" type="ORF">EVA_10007</name>
</gene>
<feature type="domain" description="DUF4923" evidence="1">
    <location>
        <begin position="22"/>
        <end position="193"/>
    </location>
</feature>
<dbReference type="EMBL" id="AMCI01002773">
    <property type="protein sequence ID" value="EJX01887.1"/>
    <property type="molecule type" value="Genomic_DNA"/>
</dbReference>
<name>J9G3T7_9ZZZZ</name>
<protein>
    <recommendedName>
        <fullName evidence="1">DUF4923 domain-containing protein</fullName>
    </recommendedName>
</protein>
<organism evidence="2">
    <name type="scientific">gut metagenome</name>
    <dbReference type="NCBI Taxonomy" id="749906"/>
    <lineage>
        <taxon>unclassified sequences</taxon>
        <taxon>metagenomes</taxon>
        <taxon>organismal metagenomes</taxon>
    </lineage>
</organism>